<organism evidence="1 2">
    <name type="scientific">Sessilibacter corallicola</name>
    <dbReference type="NCBI Taxonomy" id="2904075"/>
    <lineage>
        <taxon>Bacteria</taxon>
        <taxon>Pseudomonadati</taxon>
        <taxon>Pseudomonadota</taxon>
        <taxon>Gammaproteobacteria</taxon>
        <taxon>Cellvibrionales</taxon>
        <taxon>Cellvibrionaceae</taxon>
        <taxon>Sessilibacter</taxon>
    </lineage>
</organism>
<gene>
    <name evidence="1" type="ORF">NBRC116591_34760</name>
</gene>
<dbReference type="EMBL" id="BAABWN010000014">
    <property type="protein sequence ID" value="GAA6169665.1"/>
    <property type="molecule type" value="Genomic_DNA"/>
</dbReference>
<evidence type="ECO:0000313" key="2">
    <source>
        <dbReference type="Proteomes" id="UP001465153"/>
    </source>
</evidence>
<dbReference type="Proteomes" id="UP001465153">
    <property type="component" value="Unassembled WGS sequence"/>
</dbReference>
<name>A0ABQ0ADD6_9GAMM</name>
<proteinExistence type="predicted"/>
<protein>
    <submittedName>
        <fullName evidence="1">Uncharacterized protein</fullName>
    </submittedName>
</protein>
<reference evidence="1 2" key="1">
    <citation type="submission" date="2024-04" db="EMBL/GenBank/DDBJ databases">
        <title>Draft genome sequence of Sessilibacter corallicola NBRC 116591.</title>
        <authorList>
            <person name="Miyakawa T."/>
            <person name="Kusuya Y."/>
            <person name="Miura T."/>
        </authorList>
    </citation>
    <scope>NUCLEOTIDE SEQUENCE [LARGE SCALE GENOMIC DNA]</scope>
    <source>
        <strain evidence="1 2">KU-00831-HH</strain>
    </source>
</reference>
<comment type="caution">
    <text evidence="1">The sequence shown here is derived from an EMBL/GenBank/DDBJ whole genome shotgun (WGS) entry which is preliminary data.</text>
</comment>
<evidence type="ECO:0000313" key="1">
    <source>
        <dbReference type="EMBL" id="GAA6169665.1"/>
    </source>
</evidence>
<accession>A0ABQ0ADD6</accession>
<sequence length="160" mass="18985">MKLNEELKYQALWLRLKLKSSPVRLVYNTDAEFPIDHCDFSSYLLTYHLLRLHPDLEIDIVYGLASDDYLENSLYHVWIEVNGWLIDITADQFNMIEDEKLTDEIIQERPYSIIHAGKIKDQPHYRIFEESQRYRTVSGLPEVSEDYVNILREKYDAVTA</sequence>
<keyword evidence="2" id="KW-1185">Reference proteome</keyword>
<dbReference type="RefSeq" id="WP_233089906.1">
    <property type="nucleotide sequence ID" value="NZ_BAABWN010000014.1"/>
</dbReference>